<proteinExistence type="predicted"/>
<dbReference type="FunFam" id="1.10.10.60:FF:000012">
    <property type="entry name" value="Metastasis-associated 1 family, member 3"/>
    <property type="match status" value="1"/>
</dbReference>
<evidence type="ECO:0000256" key="3">
    <source>
        <dbReference type="ARBA" id="ARBA00022833"/>
    </source>
</evidence>
<feature type="compositionally biased region" description="Low complexity" evidence="7">
    <location>
        <begin position="127"/>
        <end position="141"/>
    </location>
</feature>
<dbReference type="GO" id="GO:0005634">
    <property type="term" value="C:nucleus"/>
    <property type="evidence" value="ECO:0007669"/>
    <property type="project" value="UniProtKB-ARBA"/>
</dbReference>
<gene>
    <name evidence="9" type="ORF">GOP47_0001467</name>
</gene>
<protein>
    <recommendedName>
        <fullName evidence="8">SANT domain-containing protein</fullName>
    </recommendedName>
</protein>
<keyword evidence="6" id="KW-0175">Coiled coil</keyword>
<dbReference type="PROSITE" id="PS51293">
    <property type="entry name" value="SANT"/>
    <property type="match status" value="2"/>
</dbReference>
<dbReference type="OrthoDB" id="1746078at2759"/>
<dbReference type="AlphaFoldDB" id="A0A9D4V8Z9"/>
<dbReference type="EMBL" id="JABFUD020000003">
    <property type="protein sequence ID" value="KAI5081724.1"/>
    <property type="molecule type" value="Genomic_DNA"/>
</dbReference>
<dbReference type="InterPro" id="IPR017884">
    <property type="entry name" value="SANT_dom"/>
</dbReference>
<name>A0A9D4V8Z9_ADICA</name>
<feature type="region of interest" description="Disordered" evidence="7">
    <location>
        <begin position="396"/>
        <end position="418"/>
    </location>
</feature>
<evidence type="ECO:0000256" key="4">
    <source>
        <dbReference type="ARBA" id="ARBA00023125"/>
    </source>
</evidence>
<keyword evidence="5" id="KW-0539">Nucleus</keyword>
<comment type="caution">
    <text evidence="9">The sequence shown here is derived from an EMBL/GenBank/DDBJ whole genome shotgun (WGS) entry which is preliminary data.</text>
</comment>
<feature type="region of interest" description="Disordered" evidence="7">
    <location>
        <begin position="294"/>
        <end position="355"/>
    </location>
</feature>
<reference evidence="9" key="1">
    <citation type="submission" date="2021-01" db="EMBL/GenBank/DDBJ databases">
        <title>Adiantum capillus-veneris genome.</title>
        <authorList>
            <person name="Fang Y."/>
            <person name="Liao Q."/>
        </authorList>
    </citation>
    <scope>NUCLEOTIDE SEQUENCE</scope>
    <source>
        <strain evidence="9">H3</strain>
        <tissue evidence="9">Leaf</tissue>
    </source>
</reference>
<sequence length="1144" mass="128181">MYSNGCGDARSGLTRRLRDPSSVDHSPSDMWERQAFPRDKFDCADRDKYGPAKRVWAMDARASSTRSSSSLFSNVGSSGSSKRRDPGRHGSTHELNRYGGGACKPLDVPSLVRSPPENSKAERDLFSSSGGPSPGYSSSLSMEKPGKEADGIHLRGSHLSPPAIRPASSPCFDRSPGFDPPLRDYAMQNTREGPLWEHDRSKFNSSPSVRNMSFRDKDKFGGRPEYHRRTYSLPKLQSSKDWNAGDAELLEARVDRYGRSLTRELAFPDALRASDKQHYRNGWRTRDRRLLGGLSSHSPCSPSSNSKDIGAVPTQLEQPWSSSPPFQLAPQNSFSDQVNHDFGAGSTPPKKRPRLTWGQGLAKYEKEKIEEDHPEGLHAIVEFHKIVPASPDCQSRLTENSSFSPVHDQHREQDSCDSGNLSGCEFERAVTPKDLAINHCTRIHKHSLPEHLEDQSNENAKLLGPSISPREDLDFPTSVLQASILHEVQVFLSSFRRERPTLSKDVLTHHVEKVEQEIDRLEKELVKLDNGGEKVEQHSVCNISNLKIEVCGVKSCDTSVSATETLLTHSEDLSVIGVASAENLPLIDINNAHMQLPEVAETTQSDRGRNHVPDGVSLPAIQPGEKVQYESGLLRPDVELTSIDKDLGLVESILVLNTHTAEMSLSSLAHLNSPKISAILECGRLYDSPQQSDVWTLNVESHSRKKKHLQAKVAEEKMSVNFVEKVLAVKFRAHKETRKQKQCGGQFGIQRGKRSNIMSVQHRDESKPIAQQSSLESWFNSVLKTEEVHSANLLKVSEDNRGFLRMPQMLLGRERELHNFEAKNGLVDDPISAEQERKFSNPWSKEEKNLFLENYSLFGKDFRRIASLLEHKTVADCVEFYYRNRKTQEFDKVHQKHRLQKHCRFQLEKHSVEQSAFYLSRFCEENTSCLDGLSLVAAVAAAMSAPTTKPTYCGLATPACIKVSSTQFSVKGLRHSECNGAHSRARASCDTEWTDNETKLFLNAVLMFGKDFDSIARNVGTRNELQCQSYFRKVCAYKMMKLSRKLAQILMVERRVHAAACARFASSSHVSNFQCWILVLISCGHPKSAKVQPVGLQQPQQGALLVQPVQQYQLQQSSPLPSALQVPPDHSPPVVQQLHKRYML</sequence>
<feature type="domain" description="SANT" evidence="8">
    <location>
        <begin position="988"/>
        <end position="1041"/>
    </location>
</feature>
<feature type="compositionally biased region" description="Low complexity" evidence="7">
    <location>
        <begin position="63"/>
        <end position="80"/>
    </location>
</feature>
<dbReference type="PANTHER" id="PTHR47340">
    <property type="entry name" value="DUPLICATED HOMEODOMAIN-LIKE SUPERFAMILY PROTEIN"/>
    <property type="match status" value="1"/>
</dbReference>
<keyword evidence="1" id="KW-0479">Metal-binding</keyword>
<feature type="compositionally biased region" description="Basic and acidic residues" evidence="7">
    <location>
        <begin position="16"/>
        <end position="37"/>
    </location>
</feature>
<dbReference type="Gene3D" id="1.20.58.1880">
    <property type="match status" value="1"/>
</dbReference>
<keyword evidence="4" id="KW-0238">DNA-binding</keyword>
<dbReference type="Proteomes" id="UP000886520">
    <property type="component" value="Chromosome 2"/>
</dbReference>
<feature type="domain" description="SANT" evidence="8">
    <location>
        <begin position="838"/>
        <end position="889"/>
    </location>
</feature>
<feature type="region of interest" description="Disordered" evidence="7">
    <location>
        <begin position="58"/>
        <end position="226"/>
    </location>
</feature>
<dbReference type="InterPro" id="IPR009057">
    <property type="entry name" value="Homeodomain-like_sf"/>
</dbReference>
<keyword evidence="10" id="KW-1185">Reference proteome</keyword>
<dbReference type="SMART" id="SM00717">
    <property type="entry name" value="SANT"/>
    <property type="match status" value="2"/>
</dbReference>
<evidence type="ECO:0000256" key="6">
    <source>
        <dbReference type="SAM" id="Coils"/>
    </source>
</evidence>
<feature type="region of interest" description="Disordered" evidence="7">
    <location>
        <begin position="1"/>
        <end position="37"/>
    </location>
</feature>
<evidence type="ECO:0000313" key="9">
    <source>
        <dbReference type="EMBL" id="KAI5081724.1"/>
    </source>
</evidence>
<dbReference type="CDD" id="cd00167">
    <property type="entry name" value="SANT"/>
    <property type="match status" value="1"/>
</dbReference>
<evidence type="ECO:0000313" key="10">
    <source>
        <dbReference type="Proteomes" id="UP000886520"/>
    </source>
</evidence>
<dbReference type="GO" id="GO:0003677">
    <property type="term" value="F:DNA binding"/>
    <property type="evidence" value="ECO:0007669"/>
    <property type="project" value="UniProtKB-KW"/>
</dbReference>
<dbReference type="InterPro" id="IPR001005">
    <property type="entry name" value="SANT/Myb"/>
</dbReference>
<feature type="coiled-coil region" evidence="6">
    <location>
        <begin position="504"/>
        <end position="538"/>
    </location>
</feature>
<dbReference type="SUPFAM" id="SSF46689">
    <property type="entry name" value="Homeodomain-like"/>
    <property type="match status" value="2"/>
</dbReference>
<evidence type="ECO:0000256" key="7">
    <source>
        <dbReference type="SAM" id="MobiDB-lite"/>
    </source>
</evidence>
<organism evidence="9 10">
    <name type="scientific">Adiantum capillus-veneris</name>
    <name type="common">Maidenhair fern</name>
    <dbReference type="NCBI Taxonomy" id="13818"/>
    <lineage>
        <taxon>Eukaryota</taxon>
        <taxon>Viridiplantae</taxon>
        <taxon>Streptophyta</taxon>
        <taxon>Embryophyta</taxon>
        <taxon>Tracheophyta</taxon>
        <taxon>Polypodiopsida</taxon>
        <taxon>Polypodiidae</taxon>
        <taxon>Polypodiales</taxon>
        <taxon>Pteridineae</taxon>
        <taxon>Pteridaceae</taxon>
        <taxon>Vittarioideae</taxon>
        <taxon>Adiantum</taxon>
    </lineage>
</organism>
<keyword evidence="2" id="KW-0863">Zinc-finger</keyword>
<keyword evidence="3" id="KW-0862">Zinc</keyword>
<evidence type="ECO:0000256" key="5">
    <source>
        <dbReference type="ARBA" id="ARBA00023242"/>
    </source>
</evidence>
<evidence type="ECO:0000256" key="2">
    <source>
        <dbReference type="ARBA" id="ARBA00022771"/>
    </source>
</evidence>
<dbReference type="Gene3D" id="1.10.10.60">
    <property type="entry name" value="Homeodomain-like"/>
    <property type="match status" value="1"/>
</dbReference>
<feature type="compositionally biased region" description="Low complexity" evidence="7">
    <location>
        <begin position="295"/>
        <end position="306"/>
    </location>
</feature>
<dbReference type="GO" id="GO:0008270">
    <property type="term" value="F:zinc ion binding"/>
    <property type="evidence" value="ECO:0007669"/>
    <property type="project" value="UniProtKB-KW"/>
</dbReference>
<evidence type="ECO:0000259" key="8">
    <source>
        <dbReference type="PROSITE" id="PS51293"/>
    </source>
</evidence>
<feature type="compositionally biased region" description="Polar residues" evidence="7">
    <location>
        <begin position="315"/>
        <end position="337"/>
    </location>
</feature>
<dbReference type="Pfam" id="PF00249">
    <property type="entry name" value="Myb_DNA-binding"/>
    <property type="match status" value="2"/>
</dbReference>
<feature type="compositionally biased region" description="Basic and acidic residues" evidence="7">
    <location>
        <begin position="213"/>
        <end position="226"/>
    </location>
</feature>
<feature type="compositionally biased region" description="Basic and acidic residues" evidence="7">
    <location>
        <begin position="82"/>
        <end position="96"/>
    </location>
</feature>
<evidence type="ECO:0000256" key="1">
    <source>
        <dbReference type="ARBA" id="ARBA00022723"/>
    </source>
</evidence>
<accession>A0A9D4V8Z9</accession>
<feature type="compositionally biased region" description="Basic and acidic residues" evidence="7">
    <location>
        <begin position="144"/>
        <end position="153"/>
    </location>
</feature>
<dbReference type="PANTHER" id="PTHR47340:SF1">
    <property type="entry name" value="DUPLICATED HOMEODOMAIN-LIKE SUPERFAMILY PROTEIN"/>
    <property type="match status" value="1"/>
</dbReference>